<sequence>MLDVVALGELLIDFTQISSDNAGTRCFQQNPGGAPANVLAVISKYGGKCAFIGKVGADMFGEFLRDQLQAISIDCRNLVMDSEHNTTLAFVALDDKGDRSFNFYRNHGADICLLPSEINFEIIEHCKIFHFGTLSMTHEPSLSATKCAVEYAKACGKIISFDPNYRALLWRDADSAIEAMKYGLSYADIAKLSIEEAQMVTGEKEPEKCIKALLEYDLSFAAVTMGAQGCLYSTQKFIGSYPEFPAKVIDTTGAGDTFWGTFLIKFLENNGNIQELSAQKISEIVLMANIAAAMSTEKKGSIPSIPDLDKVIAAFIKNKNGQN</sequence>
<dbReference type="SUPFAM" id="SSF53613">
    <property type="entry name" value="Ribokinase-like"/>
    <property type="match status" value="1"/>
</dbReference>
<comment type="caution">
    <text evidence="7">The sequence shown here is derived from an EMBL/GenBank/DDBJ whole genome shotgun (WGS) entry which is preliminary data.</text>
</comment>
<dbReference type="Proteomes" id="UP000248132">
    <property type="component" value="Unassembled WGS sequence"/>
</dbReference>
<evidence type="ECO:0000259" key="6">
    <source>
        <dbReference type="Pfam" id="PF00294"/>
    </source>
</evidence>
<dbReference type="AlphaFoldDB" id="A0A318XH51"/>
<evidence type="ECO:0000313" key="7">
    <source>
        <dbReference type="EMBL" id="PYG85759.1"/>
    </source>
</evidence>
<dbReference type="OrthoDB" id="9813569at2"/>
<reference evidence="7 8" key="1">
    <citation type="submission" date="2018-06" db="EMBL/GenBank/DDBJ databases">
        <title>Genomic Encyclopedia of Type Strains, Phase I: the one thousand microbial genomes (KMG-I) project.</title>
        <authorList>
            <person name="Kyrpides N."/>
        </authorList>
    </citation>
    <scope>NUCLEOTIDE SEQUENCE [LARGE SCALE GENOMIC DNA]</scope>
    <source>
        <strain evidence="7 8">DSM 19573</strain>
    </source>
</reference>
<accession>A0A318XH51</accession>
<evidence type="ECO:0000256" key="1">
    <source>
        <dbReference type="ARBA" id="ARBA00010688"/>
    </source>
</evidence>
<dbReference type="InterPro" id="IPR029056">
    <property type="entry name" value="Ribokinase-like"/>
</dbReference>
<dbReference type="RefSeq" id="WP_110463149.1">
    <property type="nucleotide sequence ID" value="NZ_QKMR01000023.1"/>
</dbReference>
<keyword evidence="4 7" id="KW-0418">Kinase</keyword>
<keyword evidence="2" id="KW-0808">Transferase</keyword>
<dbReference type="PANTHER" id="PTHR43085">
    <property type="entry name" value="HEXOKINASE FAMILY MEMBER"/>
    <property type="match status" value="1"/>
</dbReference>
<protein>
    <submittedName>
        <fullName evidence="7">Fructokinase</fullName>
    </submittedName>
</protein>
<dbReference type="EMBL" id="QKMR01000023">
    <property type="protein sequence ID" value="PYG85759.1"/>
    <property type="molecule type" value="Genomic_DNA"/>
</dbReference>
<gene>
    <name evidence="7" type="ORF">LY28_03179</name>
</gene>
<dbReference type="CDD" id="cd01167">
    <property type="entry name" value="bac_FRK"/>
    <property type="match status" value="1"/>
</dbReference>
<name>A0A318XH51_9FIRM</name>
<dbReference type="Gene3D" id="3.40.1190.20">
    <property type="match status" value="1"/>
</dbReference>
<evidence type="ECO:0000256" key="3">
    <source>
        <dbReference type="ARBA" id="ARBA00022741"/>
    </source>
</evidence>
<dbReference type="InterPro" id="IPR011611">
    <property type="entry name" value="PfkB_dom"/>
</dbReference>
<evidence type="ECO:0000256" key="5">
    <source>
        <dbReference type="ARBA" id="ARBA00022840"/>
    </source>
</evidence>
<evidence type="ECO:0000256" key="4">
    <source>
        <dbReference type="ARBA" id="ARBA00022777"/>
    </source>
</evidence>
<keyword evidence="5" id="KW-0067">ATP-binding</keyword>
<dbReference type="GO" id="GO:0005524">
    <property type="term" value="F:ATP binding"/>
    <property type="evidence" value="ECO:0007669"/>
    <property type="project" value="UniProtKB-KW"/>
</dbReference>
<dbReference type="GO" id="GO:0016301">
    <property type="term" value="F:kinase activity"/>
    <property type="evidence" value="ECO:0007669"/>
    <property type="project" value="UniProtKB-KW"/>
</dbReference>
<evidence type="ECO:0000256" key="2">
    <source>
        <dbReference type="ARBA" id="ARBA00022679"/>
    </source>
</evidence>
<organism evidence="7 8">
    <name type="scientific">Ruminiclostridium sufflavum DSM 19573</name>
    <dbReference type="NCBI Taxonomy" id="1121337"/>
    <lineage>
        <taxon>Bacteria</taxon>
        <taxon>Bacillati</taxon>
        <taxon>Bacillota</taxon>
        <taxon>Clostridia</taxon>
        <taxon>Eubacteriales</taxon>
        <taxon>Oscillospiraceae</taxon>
        <taxon>Ruminiclostridium</taxon>
    </lineage>
</organism>
<feature type="domain" description="Carbohydrate kinase PfkB" evidence="6">
    <location>
        <begin position="1"/>
        <end position="307"/>
    </location>
</feature>
<comment type="similarity">
    <text evidence="1">Belongs to the carbohydrate kinase PfkB family.</text>
</comment>
<dbReference type="PANTHER" id="PTHR43085:SF1">
    <property type="entry name" value="PSEUDOURIDINE KINASE-RELATED"/>
    <property type="match status" value="1"/>
</dbReference>
<keyword evidence="3" id="KW-0547">Nucleotide-binding</keyword>
<dbReference type="InterPro" id="IPR050306">
    <property type="entry name" value="PfkB_Carbo_kinase"/>
</dbReference>
<dbReference type="Pfam" id="PF00294">
    <property type="entry name" value="PfkB"/>
    <property type="match status" value="1"/>
</dbReference>
<keyword evidence="8" id="KW-1185">Reference proteome</keyword>
<evidence type="ECO:0000313" key="8">
    <source>
        <dbReference type="Proteomes" id="UP000248132"/>
    </source>
</evidence>
<proteinExistence type="inferred from homology"/>